<proteinExistence type="predicted"/>
<dbReference type="AlphaFoldDB" id="A0A0B7G262"/>
<name>A0A0B7G262_THACB</name>
<accession>A0A0B7G262</accession>
<dbReference type="EMBL" id="LN679106">
    <property type="protein sequence ID" value="CEL62558.1"/>
    <property type="molecule type" value="Genomic_DNA"/>
</dbReference>
<evidence type="ECO:0000313" key="1">
    <source>
        <dbReference type="EMBL" id="CEL62558.1"/>
    </source>
</evidence>
<evidence type="ECO:0000313" key="2">
    <source>
        <dbReference type="Proteomes" id="UP000059188"/>
    </source>
</evidence>
<gene>
    <name evidence="1" type="ORF">RSOLAG1IB_04914</name>
</gene>
<dbReference type="Proteomes" id="UP000059188">
    <property type="component" value="Unassembled WGS sequence"/>
</dbReference>
<reference evidence="1 2" key="1">
    <citation type="submission" date="2014-11" db="EMBL/GenBank/DDBJ databases">
        <authorList>
            <person name="Wibberg Daniel"/>
        </authorList>
    </citation>
    <scope>NUCLEOTIDE SEQUENCE [LARGE SCALE GENOMIC DNA]</scope>
    <source>
        <strain evidence="1">Rhizoctonia solani AG1-IB 7/3/14</strain>
    </source>
</reference>
<sequence length="80" mass="8533">MTSGAWPGPTWESGSVVLADDLAKTGCGLNIAPTTICLAVCLCVEGIVLNDNKNTNSNIRRNYTSSKRDIGTNEQYQGNL</sequence>
<protein>
    <submittedName>
        <fullName evidence="1">Uncharacterized protein</fullName>
    </submittedName>
</protein>
<organism evidence="1 2">
    <name type="scientific">Thanatephorus cucumeris (strain AG1-IB / isolate 7/3/14)</name>
    <name type="common">Lettuce bottom rot fungus</name>
    <name type="synonym">Rhizoctonia solani</name>
    <dbReference type="NCBI Taxonomy" id="1108050"/>
    <lineage>
        <taxon>Eukaryota</taxon>
        <taxon>Fungi</taxon>
        <taxon>Dikarya</taxon>
        <taxon>Basidiomycota</taxon>
        <taxon>Agaricomycotina</taxon>
        <taxon>Agaricomycetes</taxon>
        <taxon>Cantharellales</taxon>
        <taxon>Ceratobasidiaceae</taxon>
        <taxon>Rhizoctonia</taxon>
        <taxon>Rhizoctonia solani AG-1</taxon>
    </lineage>
</organism>
<keyword evidence="2" id="KW-1185">Reference proteome</keyword>